<dbReference type="Gene3D" id="3.40.190.290">
    <property type="match status" value="1"/>
</dbReference>
<feature type="domain" description="HTH lysR-type" evidence="5">
    <location>
        <begin position="4"/>
        <end position="61"/>
    </location>
</feature>
<organism evidence="6 7">
    <name type="scientific">Hyalangium rubrum</name>
    <dbReference type="NCBI Taxonomy" id="3103134"/>
    <lineage>
        <taxon>Bacteria</taxon>
        <taxon>Pseudomonadati</taxon>
        <taxon>Myxococcota</taxon>
        <taxon>Myxococcia</taxon>
        <taxon>Myxococcales</taxon>
        <taxon>Cystobacterineae</taxon>
        <taxon>Archangiaceae</taxon>
        <taxon>Hyalangium</taxon>
    </lineage>
</organism>
<dbReference type="Gene3D" id="1.10.10.10">
    <property type="entry name" value="Winged helix-like DNA-binding domain superfamily/Winged helix DNA-binding domain"/>
    <property type="match status" value="1"/>
</dbReference>
<evidence type="ECO:0000313" key="6">
    <source>
        <dbReference type="EMBL" id="MDY7227137.1"/>
    </source>
</evidence>
<evidence type="ECO:0000256" key="2">
    <source>
        <dbReference type="ARBA" id="ARBA00023015"/>
    </source>
</evidence>
<dbReference type="PROSITE" id="PS50931">
    <property type="entry name" value="HTH_LYSR"/>
    <property type="match status" value="1"/>
</dbReference>
<evidence type="ECO:0000259" key="5">
    <source>
        <dbReference type="PROSITE" id="PS50931"/>
    </source>
</evidence>
<dbReference type="InterPro" id="IPR036390">
    <property type="entry name" value="WH_DNA-bd_sf"/>
</dbReference>
<dbReference type="SUPFAM" id="SSF46785">
    <property type="entry name" value="Winged helix' DNA-binding domain"/>
    <property type="match status" value="1"/>
</dbReference>
<keyword evidence="7" id="KW-1185">Reference proteome</keyword>
<dbReference type="PANTHER" id="PTHR30537:SF1">
    <property type="entry name" value="HTH-TYPE TRANSCRIPTIONAL REGULATOR PGRR"/>
    <property type="match status" value="1"/>
</dbReference>
<dbReference type="InterPro" id="IPR058163">
    <property type="entry name" value="LysR-type_TF_proteobact-type"/>
</dbReference>
<accession>A0ABU5H208</accession>
<name>A0ABU5H208_9BACT</name>
<evidence type="ECO:0000256" key="4">
    <source>
        <dbReference type="ARBA" id="ARBA00023163"/>
    </source>
</evidence>
<evidence type="ECO:0000313" key="7">
    <source>
        <dbReference type="Proteomes" id="UP001291309"/>
    </source>
</evidence>
<dbReference type="InterPro" id="IPR036388">
    <property type="entry name" value="WH-like_DNA-bd_sf"/>
</dbReference>
<dbReference type="Proteomes" id="UP001291309">
    <property type="component" value="Unassembled WGS sequence"/>
</dbReference>
<dbReference type="EMBL" id="JAXIVS010000003">
    <property type="protein sequence ID" value="MDY7227137.1"/>
    <property type="molecule type" value="Genomic_DNA"/>
</dbReference>
<dbReference type="PANTHER" id="PTHR30537">
    <property type="entry name" value="HTH-TYPE TRANSCRIPTIONAL REGULATOR"/>
    <property type="match status" value="1"/>
</dbReference>
<reference evidence="6 7" key="1">
    <citation type="submission" date="2023-12" db="EMBL/GenBank/DDBJ databases">
        <title>the genome sequence of Hyalangium sp. s54d21.</title>
        <authorList>
            <person name="Zhang X."/>
        </authorList>
    </citation>
    <scope>NUCLEOTIDE SEQUENCE [LARGE SCALE GENOMIC DNA]</scope>
    <source>
        <strain evidence="7">s54d21</strain>
    </source>
</reference>
<evidence type="ECO:0000256" key="1">
    <source>
        <dbReference type="ARBA" id="ARBA00009437"/>
    </source>
</evidence>
<dbReference type="Pfam" id="PF03466">
    <property type="entry name" value="LysR_substrate"/>
    <property type="match status" value="1"/>
</dbReference>
<keyword evidence="2" id="KW-0805">Transcription regulation</keyword>
<dbReference type="RefSeq" id="WP_321545852.1">
    <property type="nucleotide sequence ID" value="NZ_JAXIVS010000003.1"/>
</dbReference>
<sequence length="297" mass="32998">MKRIDPSALSPFLAVATHRSFRRASVELGVSPSALSHALNAIEDRLGVRLVNRTTRSVALTEAGERLFARLRPAFRDISDALEDLNTFRGRPMGTLRINAARQSAQLALMPIVTRFLRAYPDVRVEVRVDDALSDIVSAGFDAGVRFGESIAADMLAVPLGPRQRSAVVASPEYFERHAKPRTPHDLRDLPCIRYRFLSGVLYGWEFERDGEEVVIEVDGPLTLSDQGLMVEAALEGVGLAYVFEGQVSTLLAEGRLVRVLEDWCPPYPGFFLYYPSRRQLPATLRAFVDFTKAPVP</sequence>
<dbReference type="CDD" id="cd08474">
    <property type="entry name" value="PBP2_CrgA_like_5"/>
    <property type="match status" value="1"/>
</dbReference>
<dbReference type="InterPro" id="IPR005119">
    <property type="entry name" value="LysR_subst-bd"/>
</dbReference>
<keyword evidence="3" id="KW-0238">DNA-binding</keyword>
<comment type="similarity">
    <text evidence="1">Belongs to the LysR transcriptional regulatory family.</text>
</comment>
<dbReference type="InterPro" id="IPR000847">
    <property type="entry name" value="LysR_HTH_N"/>
</dbReference>
<protein>
    <submittedName>
        <fullName evidence="6">LysR family transcriptional regulator</fullName>
    </submittedName>
</protein>
<dbReference type="Pfam" id="PF00126">
    <property type="entry name" value="HTH_1"/>
    <property type="match status" value="1"/>
</dbReference>
<keyword evidence="4" id="KW-0804">Transcription</keyword>
<dbReference type="SUPFAM" id="SSF53850">
    <property type="entry name" value="Periplasmic binding protein-like II"/>
    <property type="match status" value="1"/>
</dbReference>
<gene>
    <name evidence="6" type="ORF">SYV04_12075</name>
</gene>
<proteinExistence type="inferred from homology"/>
<comment type="caution">
    <text evidence="6">The sequence shown here is derived from an EMBL/GenBank/DDBJ whole genome shotgun (WGS) entry which is preliminary data.</text>
</comment>
<evidence type="ECO:0000256" key="3">
    <source>
        <dbReference type="ARBA" id="ARBA00023125"/>
    </source>
</evidence>